<gene>
    <name evidence="2" type="ORF">A33K_13924</name>
</gene>
<dbReference type="Pfam" id="PF01161">
    <property type="entry name" value="PBP"/>
    <property type="match status" value="1"/>
</dbReference>
<dbReference type="Proteomes" id="UP000004682">
    <property type="component" value="Unassembled WGS sequence"/>
</dbReference>
<reference evidence="3" key="1">
    <citation type="journal article" date="2012" name="J. Bacteriol.">
        <title>Revised Genome Sequence of Burkholderia thailandensis MSMB43 with Improved Annotation.</title>
        <authorList>
            <person name="Zhuo Y."/>
            <person name="Liu L."/>
            <person name="Wang Q."/>
            <person name="Liu X."/>
            <person name="Ren B."/>
            <person name="Liu M."/>
            <person name="Ni P."/>
            <person name="Cheng Y.Q."/>
            <person name="Zhang L."/>
        </authorList>
    </citation>
    <scope>NUCLEOTIDE SEQUENCE [LARGE SCALE GENOMIC DNA]</scope>
    <source>
        <strain evidence="3">MSMB43</strain>
    </source>
</reference>
<dbReference type="InterPro" id="IPR005247">
    <property type="entry name" value="YbhB_YbcL/LppC-like"/>
</dbReference>
<dbReference type="EMBL" id="JH692061">
    <property type="protein sequence ID" value="EIP90334.1"/>
    <property type="molecule type" value="Genomic_DNA"/>
</dbReference>
<evidence type="ECO:0000256" key="1">
    <source>
        <dbReference type="SAM" id="MobiDB-lite"/>
    </source>
</evidence>
<dbReference type="NCBIfam" id="TIGR00481">
    <property type="entry name" value="YbhB/YbcL family Raf kinase inhibitor-like protein"/>
    <property type="match status" value="1"/>
</dbReference>
<name>A0ABN0GDG1_9BURK</name>
<sequence length="299" mass="32021">MAAGGCGQAASHDASTGFGPACGGEAIRRDPSRCAAWPADGRRTRSASAHDRVAEASPECPAARWPDSRSLAPLAHAPAQRPTRPARAFPRHMPDFTIQAPVIHSTGSRRCSRAFVAATRRRHSVELHKEAPMADFRLWTDEFPANGFMPKAQEYKHEGFGVDGGNRSPALHWEGVPADAKSLALTVYDPDAPTGSGFWHWTVVNIPADATGLPQDAGAAGSAALPASAVQVRNDYGDEGFGGAAPPRGDKPHRYVFRLHALKVDSLPVTKDTTNAVARFMIHLNEIDSATYTGLYELK</sequence>
<organism evidence="2 3">
    <name type="scientific">Burkholderia humptydooensis MSMB43</name>
    <dbReference type="NCBI Taxonomy" id="441157"/>
    <lineage>
        <taxon>Bacteria</taxon>
        <taxon>Pseudomonadati</taxon>
        <taxon>Pseudomonadota</taxon>
        <taxon>Betaproteobacteria</taxon>
        <taxon>Burkholderiales</taxon>
        <taxon>Burkholderiaceae</taxon>
        <taxon>Burkholderia</taxon>
        <taxon>pseudomallei group</taxon>
    </lineage>
</organism>
<dbReference type="CDD" id="cd00865">
    <property type="entry name" value="PEBP_bact_arch"/>
    <property type="match status" value="1"/>
</dbReference>
<feature type="compositionally biased region" description="Basic and acidic residues" evidence="1">
    <location>
        <begin position="40"/>
        <end position="54"/>
    </location>
</feature>
<proteinExistence type="predicted"/>
<dbReference type="PANTHER" id="PTHR30289:SF1">
    <property type="entry name" value="PEBP (PHOSPHATIDYLETHANOLAMINE-BINDING PROTEIN) FAMILY PROTEIN"/>
    <property type="match status" value="1"/>
</dbReference>
<evidence type="ECO:0000313" key="3">
    <source>
        <dbReference type="Proteomes" id="UP000004682"/>
    </source>
</evidence>
<dbReference type="InterPro" id="IPR008914">
    <property type="entry name" value="PEBP"/>
</dbReference>
<feature type="region of interest" description="Disordered" evidence="1">
    <location>
        <begin position="33"/>
        <end position="66"/>
    </location>
</feature>
<evidence type="ECO:0008006" key="4">
    <source>
        <dbReference type="Google" id="ProtNLM"/>
    </source>
</evidence>
<dbReference type="PANTHER" id="PTHR30289">
    <property type="entry name" value="UNCHARACTERIZED PROTEIN YBCL-RELATED"/>
    <property type="match status" value="1"/>
</dbReference>
<evidence type="ECO:0000313" key="2">
    <source>
        <dbReference type="EMBL" id="EIP90334.1"/>
    </source>
</evidence>
<protein>
    <recommendedName>
        <fullName evidence="4">Phosphatidylethanolamine-binding protein</fullName>
    </recommendedName>
</protein>
<accession>A0ABN0GDG1</accession>
<dbReference type="InterPro" id="IPR036610">
    <property type="entry name" value="PEBP-like_sf"/>
</dbReference>
<dbReference type="SUPFAM" id="SSF49777">
    <property type="entry name" value="PEBP-like"/>
    <property type="match status" value="1"/>
</dbReference>
<dbReference type="Gene3D" id="3.90.280.10">
    <property type="entry name" value="PEBP-like"/>
    <property type="match status" value="1"/>
</dbReference>
<keyword evidence="3" id="KW-1185">Reference proteome</keyword>